<sequence length="59" mass="6173">MPAAAPACPTAVVAHRLMSAAAVVIGHQPQASSRNLVLDRVSPFPASRAHHNGLHRCIL</sequence>
<dbReference type="GeneID" id="55971297"/>
<name>A0A9P4YWI8_9HYPO</name>
<evidence type="ECO:0000313" key="1">
    <source>
        <dbReference type="EMBL" id="KAF4124403.1"/>
    </source>
</evidence>
<reference evidence="1" key="1">
    <citation type="submission" date="2020-03" db="EMBL/GenBank/DDBJ databases">
        <title>Site-based positive gene gene selection in Geosmithia morbida across the United States reveals a broad range of putative effectors and factors for local host and environmental adapation.</title>
        <authorList>
            <person name="Onufrak A."/>
            <person name="Murdoch R.W."/>
            <person name="Gazis R."/>
            <person name="Huff M."/>
            <person name="Staton M."/>
            <person name="Klingeman W."/>
            <person name="Hadziabdic D."/>
        </authorList>
    </citation>
    <scope>NUCLEOTIDE SEQUENCE</scope>
    <source>
        <strain evidence="1">1262</strain>
    </source>
</reference>
<proteinExistence type="predicted"/>
<organism evidence="1 2">
    <name type="scientific">Geosmithia morbida</name>
    <dbReference type="NCBI Taxonomy" id="1094350"/>
    <lineage>
        <taxon>Eukaryota</taxon>
        <taxon>Fungi</taxon>
        <taxon>Dikarya</taxon>
        <taxon>Ascomycota</taxon>
        <taxon>Pezizomycotina</taxon>
        <taxon>Sordariomycetes</taxon>
        <taxon>Hypocreomycetidae</taxon>
        <taxon>Hypocreales</taxon>
        <taxon>Bionectriaceae</taxon>
        <taxon>Geosmithia</taxon>
    </lineage>
</organism>
<dbReference type="AlphaFoldDB" id="A0A9P4YWI8"/>
<accession>A0A9P4YWI8</accession>
<gene>
    <name evidence="1" type="ORF">GMORB2_5069</name>
</gene>
<dbReference type="Proteomes" id="UP000749293">
    <property type="component" value="Unassembled WGS sequence"/>
</dbReference>
<dbReference type="EMBL" id="JAANYQ010000004">
    <property type="protein sequence ID" value="KAF4124403.1"/>
    <property type="molecule type" value="Genomic_DNA"/>
</dbReference>
<protein>
    <submittedName>
        <fullName evidence="1">Uncharacterized protein</fullName>
    </submittedName>
</protein>
<evidence type="ECO:0000313" key="2">
    <source>
        <dbReference type="Proteomes" id="UP000749293"/>
    </source>
</evidence>
<dbReference type="RefSeq" id="XP_035323055.1">
    <property type="nucleotide sequence ID" value="XM_035467043.1"/>
</dbReference>
<comment type="caution">
    <text evidence="1">The sequence shown here is derived from an EMBL/GenBank/DDBJ whole genome shotgun (WGS) entry which is preliminary data.</text>
</comment>
<keyword evidence="2" id="KW-1185">Reference proteome</keyword>